<comment type="caution">
    <text evidence="5">The sequence shown here is derived from an EMBL/GenBank/DDBJ whole genome shotgun (WGS) entry which is preliminary data.</text>
</comment>
<evidence type="ECO:0000256" key="4">
    <source>
        <dbReference type="SAM" id="Phobius"/>
    </source>
</evidence>
<evidence type="ECO:0000256" key="2">
    <source>
        <dbReference type="ARBA" id="ARBA00023002"/>
    </source>
</evidence>
<dbReference type="Gene3D" id="3.40.50.720">
    <property type="entry name" value="NAD(P)-binding Rossmann-like Domain"/>
    <property type="match status" value="1"/>
</dbReference>
<evidence type="ECO:0000313" key="6">
    <source>
        <dbReference type="Proteomes" id="UP001198034"/>
    </source>
</evidence>
<gene>
    <name evidence="5" type="ORF">LG219_13965</name>
</gene>
<dbReference type="InterPro" id="IPR020904">
    <property type="entry name" value="Sc_DH/Rdtase_CS"/>
</dbReference>
<keyword evidence="4" id="KW-0812">Transmembrane</keyword>
<proteinExistence type="inferred from homology"/>
<name>A0ABS8BNQ1_9NEIS</name>
<keyword evidence="4" id="KW-1133">Transmembrane helix</keyword>
<dbReference type="PANTHER" id="PTHR44196:SF1">
    <property type="entry name" value="DEHYDROGENASE_REDUCTASE SDR FAMILY MEMBER 7B"/>
    <property type="match status" value="1"/>
</dbReference>
<accession>A0ABS8BNQ1</accession>
<dbReference type="InterPro" id="IPR002347">
    <property type="entry name" value="SDR_fam"/>
</dbReference>
<dbReference type="Proteomes" id="UP001198034">
    <property type="component" value="Unassembled WGS sequence"/>
</dbReference>
<feature type="transmembrane region" description="Helical" evidence="4">
    <location>
        <begin position="6"/>
        <end position="31"/>
    </location>
</feature>
<evidence type="ECO:0000313" key="5">
    <source>
        <dbReference type="EMBL" id="MCB5197367.1"/>
    </source>
</evidence>
<keyword evidence="6" id="KW-1185">Reference proteome</keyword>
<sequence>MHQPDFIPQSILITGATGAIGGALALAYAASGVRLILLGQRADRLAVVAQACREQGASVLPVVLDCRDIGALQAWAARCLVNDVPDLLIANAGVNINVSDTAEGELWADMQRLFEVNVLATLALVNAFLPAMRQRGSGQIALVSSLAAYFGLPMTPSYSASKAAIKAYGEGLRALLADEGIAVSVIMPGYVTSPMCEAMPGPKPWQWSPERAAAYIQRGLQSNRARISFPFPLNWGSWWLAVLPAALSQRVLRWIGYRV</sequence>
<dbReference type="PANTHER" id="PTHR44196">
    <property type="entry name" value="DEHYDROGENASE/REDUCTASE SDR FAMILY MEMBER 7B"/>
    <property type="match status" value="1"/>
</dbReference>
<dbReference type="SUPFAM" id="SSF51735">
    <property type="entry name" value="NAD(P)-binding Rossmann-fold domains"/>
    <property type="match status" value="1"/>
</dbReference>
<dbReference type="Pfam" id="PF00106">
    <property type="entry name" value="adh_short"/>
    <property type="match status" value="1"/>
</dbReference>
<dbReference type="EMBL" id="JAJAWG010000013">
    <property type="protein sequence ID" value="MCB5197367.1"/>
    <property type="molecule type" value="Genomic_DNA"/>
</dbReference>
<dbReference type="PRINTS" id="PR00080">
    <property type="entry name" value="SDRFAMILY"/>
</dbReference>
<dbReference type="RefSeq" id="WP_226765066.1">
    <property type="nucleotide sequence ID" value="NZ_JAJAWG010000013.1"/>
</dbReference>
<organism evidence="5 6">
    <name type="scientific">Deefgea salmonis</name>
    <dbReference type="NCBI Taxonomy" id="2875502"/>
    <lineage>
        <taxon>Bacteria</taxon>
        <taxon>Pseudomonadati</taxon>
        <taxon>Pseudomonadota</taxon>
        <taxon>Betaproteobacteria</taxon>
        <taxon>Neisseriales</taxon>
        <taxon>Chitinibacteraceae</taxon>
        <taxon>Deefgea</taxon>
    </lineage>
</organism>
<dbReference type="InterPro" id="IPR036291">
    <property type="entry name" value="NAD(P)-bd_dom_sf"/>
</dbReference>
<evidence type="ECO:0000256" key="3">
    <source>
        <dbReference type="RuleBase" id="RU000363"/>
    </source>
</evidence>
<dbReference type="PROSITE" id="PS00061">
    <property type="entry name" value="ADH_SHORT"/>
    <property type="match status" value="1"/>
</dbReference>
<evidence type="ECO:0000256" key="1">
    <source>
        <dbReference type="ARBA" id="ARBA00006484"/>
    </source>
</evidence>
<comment type="similarity">
    <text evidence="1 3">Belongs to the short-chain dehydrogenases/reductases (SDR) family.</text>
</comment>
<keyword evidence="2" id="KW-0560">Oxidoreductase</keyword>
<reference evidence="5 6" key="1">
    <citation type="submission" date="2021-10" db="EMBL/GenBank/DDBJ databases">
        <authorList>
            <person name="Chen M."/>
        </authorList>
    </citation>
    <scope>NUCLEOTIDE SEQUENCE [LARGE SCALE GENOMIC DNA]</scope>
    <source>
        <strain evidence="5 6">H3-26</strain>
    </source>
</reference>
<protein>
    <submittedName>
        <fullName evidence="5">SDR family NAD(P)-dependent oxidoreductase</fullName>
    </submittedName>
</protein>
<keyword evidence="4" id="KW-0472">Membrane</keyword>
<dbReference type="PRINTS" id="PR00081">
    <property type="entry name" value="GDHRDH"/>
</dbReference>